<dbReference type="EMBL" id="BMAV01013152">
    <property type="protein sequence ID" value="GFY60436.1"/>
    <property type="molecule type" value="Genomic_DNA"/>
</dbReference>
<dbReference type="PANTHER" id="PTHR31183:SF2">
    <property type="entry name" value="TRICHOPLEIN KERATIN FILAMENT-BINDING PROTEIN"/>
    <property type="match status" value="1"/>
</dbReference>
<comment type="subcellular location">
    <subcellularLocation>
        <location evidence="1">Cytoplasm</location>
        <location evidence="1">Cytoskeleton</location>
    </subcellularLocation>
</comment>
<feature type="coiled-coil region" evidence="4">
    <location>
        <begin position="422"/>
        <end position="456"/>
    </location>
</feature>
<feature type="coiled-coil region" evidence="4">
    <location>
        <begin position="76"/>
        <end position="148"/>
    </location>
</feature>
<dbReference type="Proteomes" id="UP000886998">
    <property type="component" value="Unassembled WGS sequence"/>
</dbReference>
<organism evidence="6 7">
    <name type="scientific">Trichonephila inaurata madagascariensis</name>
    <dbReference type="NCBI Taxonomy" id="2747483"/>
    <lineage>
        <taxon>Eukaryota</taxon>
        <taxon>Metazoa</taxon>
        <taxon>Ecdysozoa</taxon>
        <taxon>Arthropoda</taxon>
        <taxon>Chelicerata</taxon>
        <taxon>Arachnida</taxon>
        <taxon>Araneae</taxon>
        <taxon>Araneomorphae</taxon>
        <taxon>Entelegynae</taxon>
        <taxon>Araneoidea</taxon>
        <taxon>Nephilidae</taxon>
        <taxon>Trichonephila</taxon>
        <taxon>Trichonephila inaurata</taxon>
    </lineage>
</organism>
<accession>A0A8X7C7F7</accession>
<comment type="caution">
    <text evidence="6">The sequence shown here is derived from an EMBL/GenBank/DDBJ whole genome shotgun (WGS) entry which is preliminary data.</text>
</comment>
<reference evidence="6" key="1">
    <citation type="submission" date="2020-08" db="EMBL/GenBank/DDBJ databases">
        <title>Multicomponent nature underlies the extraordinary mechanical properties of spider dragline silk.</title>
        <authorList>
            <person name="Kono N."/>
            <person name="Nakamura H."/>
            <person name="Mori M."/>
            <person name="Yoshida Y."/>
            <person name="Ohtoshi R."/>
            <person name="Malay A.D."/>
            <person name="Moran D.A.P."/>
            <person name="Tomita M."/>
            <person name="Numata K."/>
            <person name="Arakawa K."/>
        </authorList>
    </citation>
    <scope>NUCLEOTIDE SEQUENCE</scope>
</reference>
<keyword evidence="4" id="KW-0175">Coiled coil</keyword>
<dbReference type="AlphaFoldDB" id="A0A8X7C7F7"/>
<evidence type="ECO:0000256" key="3">
    <source>
        <dbReference type="ARBA" id="ARBA00023212"/>
    </source>
</evidence>
<keyword evidence="3" id="KW-0206">Cytoskeleton</keyword>
<feature type="compositionally biased region" description="Low complexity" evidence="5">
    <location>
        <begin position="465"/>
        <end position="481"/>
    </location>
</feature>
<keyword evidence="2" id="KW-0963">Cytoplasm</keyword>
<evidence type="ECO:0000256" key="1">
    <source>
        <dbReference type="ARBA" id="ARBA00004245"/>
    </source>
</evidence>
<name>A0A8X7C7F7_9ARAC</name>
<gene>
    <name evidence="6" type="primary">AVEN_187440_1</name>
    <name evidence="6" type="ORF">TNIN_260821</name>
</gene>
<evidence type="ECO:0000313" key="7">
    <source>
        <dbReference type="Proteomes" id="UP000886998"/>
    </source>
</evidence>
<evidence type="ECO:0000256" key="2">
    <source>
        <dbReference type="ARBA" id="ARBA00022490"/>
    </source>
</evidence>
<dbReference type="GO" id="GO:0006915">
    <property type="term" value="P:apoptotic process"/>
    <property type="evidence" value="ECO:0007669"/>
    <property type="project" value="TreeGrafter"/>
</dbReference>
<evidence type="ECO:0000256" key="4">
    <source>
        <dbReference type="SAM" id="Coils"/>
    </source>
</evidence>
<feature type="coiled-coil region" evidence="4">
    <location>
        <begin position="195"/>
        <end position="261"/>
    </location>
</feature>
<proteinExistence type="predicted"/>
<keyword evidence="7" id="KW-1185">Reference proteome</keyword>
<feature type="region of interest" description="Disordered" evidence="5">
    <location>
        <begin position="459"/>
        <end position="481"/>
    </location>
</feature>
<evidence type="ECO:0000313" key="6">
    <source>
        <dbReference type="EMBL" id="GFY60436.1"/>
    </source>
</evidence>
<dbReference type="PANTHER" id="PTHR31183">
    <property type="entry name" value="TRICHOPLEIN KERATIN FILAMENT-BINDING PROTEIN FAMILY MEMBER"/>
    <property type="match status" value="1"/>
</dbReference>
<sequence length="481" mass="57329">MYSCFLLQMALSSYWISQNRKDLAERAIVSKREKDAARALKCMEVDSYHKDLALKTSKYRNLEDVQGLKTSKVNDESSVKEKLKFAERERLEYRRQKLAHILSVENDQYMKELKAMQDNQREKDPWNIMKLKEQIEELQKKRKEGEMNMQKRYMHHLFTSNISSKEREDEQLQKEVSDAWQQRKQELEKLSIEKQEREREKLKSLELEQMKAKHEVQEVEIMQLEEQEKWSNLVEAKVKELNAAENENRKLKAEKQILIQHLETLLSLQHRRDAVRDIQRKAIQKMQTMWQPKEKLRRMLVEVQHSLDFDYKLLLTISGLNKSTVEDTAFALLNLDCVSDVKNKIEMQIAMEREREVEIQQLYNEEATRILGKRLEQWSLEAVARDEIMSDLFKNIAKEINKKIEFNIEQEKKFLQVKEDLLKEIDGVNEKAKGDFKSLEEKKQYFLDRFKRYEEELESLSTAKSSRPSSSNGRNNSALSR</sequence>
<dbReference type="InterPro" id="IPR043596">
    <property type="entry name" value="CFAP53/TCHP"/>
</dbReference>
<dbReference type="OrthoDB" id="6431598at2759"/>
<evidence type="ECO:0008006" key="8">
    <source>
        <dbReference type="Google" id="ProtNLM"/>
    </source>
</evidence>
<evidence type="ECO:0000256" key="5">
    <source>
        <dbReference type="SAM" id="MobiDB-lite"/>
    </source>
</evidence>
<protein>
    <recommendedName>
        <fullName evidence="8">Trichohyalin-plectin-homology domain-containing protein</fullName>
    </recommendedName>
</protein>
<dbReference type="GO" id="GO:0045095">
    <property type="term" value="C:keratin filament"/>
    <property type="evidence" value="ECO:0007669"/>
    <property type="project" value="TreeGrafter"/>
</dbReference>